<gene>
    <name evidence="2" type="ORF">PLEPLA_LOCUS35333</name>
</gene>
<dbReference type="EMBL" id="CADEAL010003954">
    <property type="protein sequence ID" value="CAB1447654.1"/>
    <property type="molecule type" value="Genomic_DNA"/>
</dbReference>
<reference evidence="2" key="1">
    <citation type="submission" date="2020-03" db="EMBL/GenBank/DDBJ databases">
        <authorList>
            <person name="Weist P."/>
        </authorList>
    </citation>
    <scope>NUCLEOTIDE SEQUENCE</scope>
</reference>
<feature type="compositionally biased region" description="Basic and acidic residues" evidence="1">
    <location>
        <begin position="100"/>
        <end position="118"/>
    </location>
</feature>
<evidence type="ECO:0000256" key="1">
    <source>
        <dbReference type="SAM" id="MobiDB-lite"/>
    </source>
</evidence>
<name>A0A9N7YX29_PLEPL</name>
<protein>
    <submittedName>
        <fullName evidence="2">Uncharacterized protein</fullName>
    </submittedName>
</protein>
<sequence length="132" mass="14649">MKIDSSARLVHANEFPRCAAAPDSVETEKRKKGNEAQILKKQTVNGLKNEFESLQEDESLCLHVPCFHLLVLTESVSQAADGSSSDDPPPHRGVITDRLQPQDEETRGEEEKMEKKGGDEDERLEEGMSGET</sequence>
<proteinExistence type="predicted"/>
<comment type="caution">
    <text evidence="2">The sequence shown here is derived from an EMBL/GenBank/DDBJ whole genome shotgun (WGS) entry which is preliminary data.</text>
</comment>
<feature type="region of interest" description="Disordered" evidence="1">
    <location>
        <begin position="77"/>
        <end position="132"/>
    </location>
</feature>
<keyword evidence="3" id="KW-1185">Reference proteome</keyword>
<dbReference type="Proteomes" id="UP001153269">
    <property type="component" value="Unassembled WGS sequence"/>
</dbReference>
<evidence type="ECO:0000313" key="3">
    <source>
        <dbReference type="Proteomes" id="UP001153269"/>
    </source>
</evidence>
<dbReference type="AlphaFoldDB" id="A0A9N7YX29"/>
<evidence type="ECO:0000313" key="2">
    <source>
        <dbReference type="EMBL" id="CAB1447654.1"/>
    </source>
</evidence>
<organism evidence="2 3">
    <name type="scientific">Pleuronectes platessa</name>
    <name type="common">European plaice</name>
    <dbReference type="NCBI Taxonomy" id="8262"/>
    <lineage>
        <taxon>Eukaryota</taxon>
        <taxon>Metazoa</taxon>
        <taxon>Chordata</taxon>
        <taxon>Craniata</taxon>
        <taxon>Vertebrata</taxon>
        <taxon>Euteleostomi</taxon>
        <taxon>Actinopterygii</taxon>
        <taxon>Neopterygii</taxon>
        <taxon>Teleostei</taxon>
        <taxon>Neoteleostei</taxon>
        <taxon>Acanthomorphata</taxon>
        <taxon>Carangaria</taxon>
        <taxon>Pleuronectiformes</taxon>
        <taxon>Pleuronectoidei</taxon>
        <taxon>Pleuronectidae</taxon>
        <taxon>Pleuronectes</taxon>
    </lineage>
</organism>
<accession>A0A9N7YX29</accession>
<feature type="compositionally biased region" description="Polar residues" evidence="1">
    <location>
        <begin position="77"/>
        <end position="86"/>
    </location>
</feature>